<organism evidence="1 2">
    <name type="scientific">Trichoderma lentiforme</name>
    <dbReference type="NCBI Taxonomy" id="1567552"/>
    <lineage>
        <taxon>Eukaryota</taxon>
        <taxon>Fungi</taxon>
        <taxon>Dikarya</taxon>
        <taxon>Ascomycota</taxon>
        <taxon>Pezizomycotina</taxon>
        <taxon>Sordariomycetes</taxon>
        <taxon>Hypocreomycetidae</taxon>
        <taxon>Hypocreales</taxon>
        <taxon>Hypocreaceae</taxon>
        <taxon>Trichoderma</taxon>
    </lineage>
</organism>
<name>A0A9P4XFM7_9HYPO</name>
<evidence type="ECO:0000313" key="2">
    <source>
        <dbReference type="Proteomes" id="UP000801864"/>
    </source>
</evidence>
<reference evidence="1 2" key="1">
    <citation type="submission" date="2018-06" db="EMBL/GenBank/DDBJ databases">
        <title>Genome analysis of cellulolytic fungus Trichoderma lentiforme CFAM-422.</title>
        <authorList>
            <person name="Steindorff A.S."/>
            <person name="Formighieri E.F."/>
            <person name="Midorikawa G.E.O."/>
            <person name="Tamietti M.S."/>
            <person name="Ramos E.Z."/>
            <person name="Silva A.S."/>
            <person name="Bon E.P.S."/>
            <person name="Mendes T.D."/>
            <person name="Damaso M.C.T."/>
            <person name="Favaro L.C.L."/>
        </authorList>
    </citation>
    <scope>NUCLEOTIDE SEQUENCE [LARGE SCALE GENOMIC DNA]</scope>
    <source>
        <strain evidence="1 2">CFAM-422</strain>
    </source>
</reference>
<proteinExistence type="predicted"/>
<evidence type="ECO:0000313" key="1">
    <source>
        <dbReference type="EMBL" id="KAF3071944.1"/>
    </source>
</evidence>
<gene>
    <name evidence="1" type="ORF">CFAM422_005890</name>
</gene>
<accession>A0A9P4XFM7</accession>
<keyword evidence="2" id="KW-1185">Reference proteome</keyword>
<protein>
    <submittedName>
        <fullName evidence="1">Uncharacterized protein</fullName>
    </submittedName>
</protein>
<dbReference type="AlphaFoldDB" id="A0A9P4XFM7"/>
<comment type="caution">
    <text evidence="1">The sequence shown here is derived from an EMBL/GenBank/DDBJ whole genome shotgun (WGS) entry which is preliminary data.</text>
</comment>
<sequence>MRETPTRVLGFWIQAMAGDRLTPVLSLILIKPKGGKRLRPAHLVYEKQPSAGVALAEQAVALFGHK</sequence>
<dbReference type="Proteomes" id="UP000801864">
    <property type="component" value="Unassembled WGS sequence"/>
</dbReference>
<dbReference type="EMBL" id="QLNT01000009">
    <property type="protein sequence ID" value="KAF3071944.1"/>
    <property type="molecule type" value="Genomic_DNA"/>
</dbReference>